<dbReference type="Proteomes" id="UP000694853">
    <property type="component" value="Unplaced"/>
</dbReference>
<dbReference type="RefSeq" id="XP_027344312.1">
    <property type="nucleotide sequence ID" value="XM_027488511.1"/>
</dbReference>
<sequence>MEAPMFSLERTSSIEREPRTLNINQIQSARDLAVYILNTKTIEEASRIFTEGLQPVVSAACCIGSSTMENNMGEELELLNSKETTHAAFRDIASAPF</sequence>
<evidence type="ECO:0000313" key="1">
    <source>
        <dbReference type="Proteomes" id="UP000694853"/>
    </source>
</evidence>
<name>A0A8B8KKF4_ABRPR</name>
<dbReference type="PANTHER" id="PTHR34808:SF2">
    <property type="entry name" value="EXPRESSED PROTEIN"/>
    <property type="match status" value="1"/>
</dbReference>
<proteinExistence type="predicted"/>
<dbReference type="OrthoDB" id="603047at2759"/>
<keyword evidence="1" id="KW-1185">Reference proteome</keyword>
<organism evidence="1 2">
    <name type="scientific">Abrus precatorius</name>
    <name type="common">Indian licorice</name>
    <name type="synonym">Glycine abrus</name>
    <dbReference type="NCBI Taxonomy" id="3816"/>
    <lineage>
        <taxon>Eukaryota</taxon>
        <taxon>Viridiplantae</taxon>
        <taxon>Streptophyta</taxon>
        <taxon>Embryophyta</taxon>
        <taxon>Tracheophyta</taxon>
        <taxon>Spermatophyta</taxon>
        <taxon>Magnoliopsida</taxon>
        <taxon>eudicotyledons</taxon>
        <taxon>Gunneridae</taxon>
        <taxon>Pentapetalae</taxon>
        <taxon>rosids</taxon>
        <taxon>fabids</taxon>
        <taxon>Fabales</taxon>
        <taxon>Fabaceae</taxon>
        <taxon>Papilionoideae</taxon>
        <taxon>50 kb inversion clade</taxon>
        <taxon>NPAAA clade</taxon>
        <taxon>indigoferoid/millettioid clade</taxon>
        <taxon>Abreae</taxon>
        <taxon>Abrus</taxon>
    </lineage>
</organism>
<gene>
    <name evidence="2" type="primary">LOC113856611</name>
</gene>
<reference evidence="2" key="2">
    <citation type="submission" date="2025-08" db="UniProtKB">
        <authorList>
            <consortium name="RefSeq"/>
        </authorList>
    </citation>
    <scope>IDENTIFICATION</scope>
    <source>
        <tissue evidence="2">Young leaves</tissue>
    </source>
</reference>
<reference evidence="1" key="1">
    <citation type="journal article" date="2019" name="Toxins">
        <title>Detection of Abrin-Like and Prepropulchellin-Like Toxin Genes and Transcripts Using Whole Genome Sequencing and Full-Length Transcript Sequencing of Abrus precatorius.</title>
        <authorList>
            <person name="Hovde B.T."/>
            <person name="Daligault H.E."/>
            <person name="Hanschen E.R."/>
            <person name="Kunde Y.A."/>
            <person name="Johnson M.B."/>
            <person name="Starkenburg S.R."/>
            <person name="Johnson S.L."/>
        </authorList>
    </citation>
    <scope>NUCLEOTIDE SEQUENCE [LARGE SCALE GENOMIC DNA]</scope>
</reference>
<dbReference type="KEGG" id="aprc:113856611"/>
<protein>
    <submittedName>
        <fullName evidence="2">Uncharacterized protein LOC113856611</fullName>
    </submittedName>
</protein>
<dbReference type="PANTHER" id="PTHR34808">
    <property type="entry name" value="EXPRESSED PROTEIN"/>
    <property type="match status" value="1"/>
</dbReference>
<evidence type="ECO:0000313" key="2">
    <source>
        <dbReference type="RefSeq" id="XP_027344312.1"/>
    </source>
</evidence>
<accession>A0A8B8KKF4</accession>
<dbReference type="AlphaFoldDB" id="A0A8B8KKF4"/>
<dbReference type="GeneID" id="113856611"/>